<accession>B3MCR9</accession>
<dbReference type="InParanoid" id="B3MCR9"/>
<evidence type="ECO:0000313" key="1">
    <source>
        <dbReference type="EMBL" id="EDV37321.2"/>
    </source>
</evidence>
<organism evidence="1 2">
    <name type="scientific">Drosophila ananassae</name>
    <name type="common">Fruit fly</name>
    <dbReference type="NCBI Taxonomy" id="7217"/>
    <lineage>
        <taxon>Eukaryota</taxon>
        <taxon>Metazoa</taxon>
        <taxon>Ecdysozoa</taxon>
        <taxon>Arthropoda</taxon>
        <taxon>Hexapoda</taxon>
        <taxon>Insecta</taxon>
        <taxon>Pterygota</taxon>
        <taxon>Neoptera</taxon>
        <taxon>Endopterygota</taxon>
        <taxon>Diptera</taxon>
        <taxon>Brachycera</taxon>
        <taxon>Muscomorpha</taxon>
        <taxon>Ephydroidea</taxon>
        <taxon>Drosophilidae</taxon>
        <taxon>Drosophila</taxon>
        <taxon>Sophophora</taxon>
    </lineage>
</organism>
<dbReference type="InterPro" id="IPR016187">
    <property type="entry name" value="CTDL_fold"/>
</dbReference>
<dbReference type="OrthoDB" id="7882608at2759"/>
<protein>
    <recommendedName>
        <fullName evidence="3">C-type lectin domain-containing protein</fullName>
    </recommendedName>
</protein>
<evidence type="ECO:0000313" key="2">
    <source>
        <dbReference type="Proteomes" id="UP000007801"/>
    </source>
</evidence>
<gene>
    <name evidence="1" type="primary">Dana\GF19837</name>
    <name evidence="1" type="synonym">dana_GLEANR_22243</name>
    <name evidence="1" type="ORF">GF19837</name>
</gene>
<dbReference type="EMBL" id="CH902619">
    <property type="protein sequence ID" value="EDV37321.2"/>
    <property type="molecule type" value="Genomic_DNA"/>
</dbReference>
<dbReference type="HOGENOM" id="CLU_133451_0_0_1"/>
<name>B3MCR9_DROAN</name>
<sequence length="113" mass="12891">MRLCQQIQTLTSHLHGDDRTDIWFGLTAFERNNYRYISNNKLVDYTPKDSVLVNNGSCAFLKPVDPLYTFASGDCTVRKRFVCTQTDMCNGARMRKPKASCTVPDYAKEILSL</sequence>
<dbReference type="AlphaFoldDB" id="B3MCR9"/>
<evidence type="ECO:0008006" key="3">
    <source>
        <dbReference type="Google" id="ProtNLM"/>
    </source>
</evidence>
<dbReference type="SUPFAM" id="SSF56436">
    <property type="entry name" value="C-type lectin-like"/>
    <property type="match status" value="1"/>
</dbReference>
<dbReference type="Gene3D" id="3.10.100.10">
    <property type="entry name" value="Mannose-Binding Protein A, subunit A"/>
    <property type="match status" value="1"/>
</dbReference>
<dbReference type="eggNOG" id="ENOG502RTNQ">
    <property type="taxonomic scope" value="Eukaryota"/>
</dbReference>
<dbReference type="Proteomes" id="UP000007801">
    <property type="component" value="Unassembled WGS sequence"/>
</dbReference>
<proteinExistence type="predicted"/>
<reference evidence="1 2" key="1">
    <citation type="journal article" date="2007" name="Nature">
        <title>Evolution of genes and genomes on the Drosophila phylogeny.</title>
        <authorList>
            <consortium name="Drosophila 12 Genomes Consortium"/>
            <person name="Clark A.G."/>
            <person name="Eisen M.B."/>
            <person name="Smith D.R."/>
            <person name="Bergman C.M."/>
            <person name="Oliver B."/>
            <person name="Markow T.A."/>
            <person name="Kaufman T.C."/>
            <person name="Kellis M."/>
            <person name="Gelbart W."/>
            <person name="Iyer V.N."/>
            <person name="Pollard D.A."/>
            <person name="Sackton T.B."/>
            <person name="Larracuente A.M."/>
            <person name="Singh N.D."/>
            <person name="Abad J.P."/>
            <person name="Abt D.N."/>
            <person name="Adryan B."/>
            <person name="Aguade M."/>
            <person name="Akashi H."/>
            <person name="Anderson W.W."/>
            <person name="Aquadro C.F."/>
            <person name="Ardell D.H."/>
            <person name="Arguello R."/>
            <person name="Artieri C.G."/>
            <person name="Barbash D.A."/>
            <person name="Barker D."/>
            <person name="Barsanti P."/>
            <person name="Batterham P."/>
            <person name="Batzoglou S."/>
            <person name="Begun D."/>
            <person name="Bhutkar A."/>
            <person name="Blanco E."/>
            <person name="Bosak S.A."/>
            <person name="Bradley R.K."/>
            <person name="Brand A.D."/>
            <person name="Brent M.R."/>
            <person name="Brooks A.N."/>
            <person name="Brown R.H."/>
            <person name="Butlin R.K."/>
            <person name="Caggese C."/>
            <person name="Calvi B.R."/>
            <person name="Bernardo de Carvalho A."/>
            <person name="Caspi A."/>
            <person name="Castrezana S."/>
            <person name="Celniker S.E."/>
            <person name="Chang J.L."/>
            <person name="Chapple C."/>
            <person name="Chatterji S."/>
            <person name="Chinwalla A."/>
            <person name="Civetta A."/>
            <person name="Clifton S.W."/>
            <person name="Comeron J.M."/>
            <person name="Costello J.C."/>
            <person name="Coyne J.A."/>
            <person name="Daub J."/>
            <person name="David R.G."/>
            <person name="Delcher A.L."/>
            <person name="Delehaunty K."/>
            <person name="Do C.B."/>
            <person name="Ebling H."/>
            <person name="Edwards K."/>
            <person name="Eickbush T."/>
            <person name="Evans J.D."/>
            <person name="Filipski A."/>
            <person name="Findeiss S."/>
            <person name="Freyhult E."/>
            <person name="Fulton L."/>
            <person name="Fulton R."/>
            <person name="Garcia A.C."/>
            <person name="Gardiner A."/>
            <person name="Garfield D.A."/>
            <person name="Garvin B.E."/>
            <person name="Gibson G."/>
            <person name="Gilbert D."/>
            <person name="Gnerre S."/>
            <person name="Godfrey J."/>
            <person name="Good R."/>
            <person name="Gotea V."/>
            <person name="Gravely B."/>
            <person name="Greenberg A.J."/>
            <person name="Griffiths-Jones S."/>
            <person name="Gross S."/>
            <person name="Guigo R."/>
            <person name="Gustafson E.A."/>
            <person name="Haerty W."/>
            <person name="Hahn M.W."/>
            <person name="Halligan D.L."/>
            <person name="Halpern A.L."/>
            <person name="Halter G.M."/>
            <person name="Han M.V."/>
            <person name="Heger A."/>
            <person name="Hillier L."/>
            <person name="Hinrichs A.S."/>
            <person name="Holmes I."/>
            <person name="Hoskins R.A."/>
            <person name="Hubisz M.J."/>
            <person name="Hultmark D."/>
            <person name="Huntley M.A."/>
            <person name="Jaffe D.B."/>
            <person name="Jagadeeshan S."/>
            <person name="Jeck W.R."/>
            <person name="Johnson J."/>
            <person name="Jones C.D."/>
            <person name="Jordan W.C."/>
            <person name="Karpen G.H."/>
            <person name="Kataoka E."/>
            <person name="Keightley P.D."/>
            <person name="Kheradpour P."/>
            <person name="Kirkness E.F."/>
            <person name="Koerich L.B."/>
            <person name="Kristiansen K."/>
            <person name="Kudrna D."/>
            <person name="Kulathinal R.J."/>
            <person name="Kumar S."/>
            <person name="Kwok R."/>
            <person name="Lander E."/>
            <person name="Langley C.H."/>
            <person name="Lapoint R."/>
            <person name="Lazzaro B.P."/>
            <person name="Lee S.J."/>
            <person name="Levesque L."/>
            <person name="Li R."/>
            <person name="Lin C.F."/>
            <person name="Lin M.F."/>
            <person name="Lindblad-Toh K."/>
            <person name="Llopart A."/>
            <person name="Long M."/>
            <person name="Low L."/>
            <person name="Lozovsky E."/>
            <person name="Lu J."/>
            <person name="Luo M."/>
            <person name="Machado C.A."/>
            <person name="Makalowski W."/>
            <person name="Marzo M."/>
            <person name="Matsuda M."/>
            <person name="Matzkin L."/>
            <person name="McAllister B."/>
            <person name="McBride C.S."/>
            <person name="McKernan B."/>
            <person name="McKernan K."/>
            <person name="Mendez-Lago M."/>
            <person name="Minx P."/>
            <person name="Mollenhauer M.U."/>
            <person name="Montooth K."/>
            <person name="Mount S.M."/>
            <person name="Mu X."/>
            <person name="Myers E."/>
            <person name="Negre B."/>
            <person name="Newfeld S."/>
            <person name="Nielsen R."/>
            <person name="Noor M.A."/>
            <person name="O'Grady P."/>
            <person name="Pachter L."/>
            <person name="Papaceit M."/>
            <person name="Parisi M.J."/>
            <person name="Parisi M."/>
            <person name="Parts L."/>
            <person name="Pedersen J.S."/>
            <person name="Pesole G."/>
            <person name="Phillippy A.M."/>
            <person name="Ponting C.P."/>
            <person name="Pop M."/>
            <person name="Porcelli D."/>
            <person name="Powell J.R."/>
            <person name="Prohaska S."/>
            <person name="Pruitt K."/>
            <person name="Puig M."/>
            <person name="Quesneville H."/>
            <person name="Ram K.R."/>
            <person name="Rand D."/>
            <person name="Rasmussen M.D."/>
            <person name="Reed L.K."/>
            <person name="Reenan R."/>
            <person name="Reily A."/>
            <person name="Remington K.A."/>
            <person name="Rieger T.T."/>
            <person name="Ritchie M.G."/>
            <person name="Robin C."/>
            <person name="Rogers Y.H."/>
            <person name="Rohde C."/>
            <person name="Rozas J."/>
            <person name="Rubenfield M.J."/>
            <person name="Ruiz A."/>
            <person name="Russo S."/>
            <person name="Salzberg S.L."/>
            <person name="Sanchez-Gracia A."/>
            <person name="Saranga D.J."/>
            <person name="Sato H."/>
            <person name="Schaeffer S.W."/>
            <person name="Schatz M.C."/>
            <person name="Schlenke T."/>
            <person name="Schwartz R."/>
            <person name="Segarra C."/>
            <person name="Singh R.S."/>
            <person name="Sirot L."/>
            <person name="Sirota M."/>
            <person name="Sisneros N.B."/>
            <person name="Smith C.D."/>
            <person name="Smith T.F."/>
            <person name="Spieth J."/>
            <person name="Stage D.E."/>
            <person name="Stark A."/>
            <person name="Stephan W."/>
            <person name="Strausberg R.L."/>
            <person name="Strempel S."/>
            <person name="Sturgill D."/>
            <person name="Sutton G."/>
            <person name="Sutton G.G."/>
            <person name="Tao W."/>
            <person name="Teichmann S."/>
            <person name="Tobari Y.N."/>
            <person name="Tomimura Y."/>
            <person name="Tsolas J.M."/>
            <person name="Valente V.L."/>
            <person name="Venter E."/>
            <person name="Venter J.C."/>
            <person name="Vicario S."/>
            <person name="Vieira F.G."/>
            <person name="Vilella A.J."/>
            <person name="Villasante A."/>
            <person name="Walenz B."/>
            <person name="Wang J."/>
            <person name="Wasserman M."/>
            <person name="Watts T."/>
            <person name="Wilson D."/>
            <person name="Wilson R.K."/>
            <person name="Wing R.A."/>
            <person name="Wolfner M.F."/>
            <person name="Wong A."/>
            <person name="Wong G.K."/>
            <person name="Wu C.I."/>
            <person name="Wu G."/>
            <person name="Yamamoto D."/>
            <person name="Yang H.P."/>
            <person name="Yang S.P."/>
            <person name="Yorke J.A."/>
            <person name="Yoshida K."/>
            <person name="Zdobnov E."/>
            <person name="Zhang P."/>
            <person name="Zhang Y."/>
            <person name="Zimin A.V."/>
            <person name="Baldwin J."/>
            <person name="Abdouelleil A."/>
            <person name="Abdulkadir J."/>
            <person name="Abebe A."/>
            <person name="Abera B."/>
            <person name="Abreu J."/>
            <person name="Acer S.C."/>
            <person name="Aftuck L."/>
            <person name="Alexander A."/>
            <person name="An P."/>
            <person name="Anderson E."/>
            <person name="Anderson S."/>
            <person name="Arachi H."/>
            <person name="Azer M."/>
            <person name="Bachantsang P."/>
            <person name="Barry A."/>
            <person name="Bayul T."/>
            <person name="Berlin A."/>
            <person name="Bessette D."/>
            <person name="Bloom T."/>
            <person name="Blye J."/>
            <person name="Boguslavskiy L."/>
            <person name="Bonnet C."/>
            <person name="Boukhgalter B."/>
            <person name="Bourzgui I."/>
            <person name="Brown A."/>
            <person name="Cahill P."/>
            <person name="Channer S."/>
            <person name="Cheshatsang Y."/>
            <person name="Chuda L."/>
            <person name="Citroen M."/>
            <person name="Collymore A."/>
            <person name="Cooke P."/>
            <person name="Costello M."/>
            <person name="D'Aco K."/>
            <person name="Daza R."/>
            <person name="De Haan G."/>
            <person name="DeGray S."/>
            <person name="DeMaso C."/>
            <person name="Dhargay N."/>
            <person name="Dooley K."/>
            <person name="Dooley E."/>
            <person name="Doricent M."/>
            <person name="Dorje P."/>
            <person name="Dorjee K."/>
            <person name="Dupes A."/>
            <person name="Elong R."/>
            <person name="Falk J."/>
            <person name="Farina A."/>
            <person name="Faro S."/>
            <person name="Ferguson D."/>
            <person name="Fisher S."/>
            <person name="Foley C.D."/>
            <person name="Franke A."/>
            <person name="Friedrich D."/>
            <person name="Gadbois L."/>
            <person name="Gearin G."/>
            <person name="Gearin C.R."/>
            <person name="Giannoukos G."/>
            <person name="Goode T."/>
            <person name="Graham J."/>
            <person name="Grandbois E."/>
            <person name="Grewal S."/>
            <person name="Gyaltsen K."/>
            <person name="Hafez N."/>
            <person name="Hagos B."/>
            <person name="Hall J."/>
            <person name="Henson C."/>
            <person name="Hollinger A."/>
            <person name="Honan T."/>
            <person name="Huard M.D."/>
            <person name="Hughes L."/>
            <person name="Hurhula B."/>
            <person name="Husby M.E."/>
            <person name="Kamat A."/>
            <person name="Kanga B."/>
            <person name="Kashin S."/>
            <person name="Khazanovich D."/>
            <person name="Kisner P."/>
            <person name="Lance K."/>
            <person name="Lara M."/>
            <person name="Lee W."/>
            <person name="Lennon N."/>
            <person name="Letendre F."/>
            <person name="LeVine R."/>
            <person name="Lipovsky A."/>
            <person name="Liu X."/>
            <person name="Liu J."/>
            <person name="Liu S."/>
            <person name="Lokyitsang T."/>
            <person name="Lokyitsang Y."/>
            <person name="Lubonja R."/>
            <person name="Lui A."/>
            <person name="MacDonald P."/>
            <person name="Magnisalis V."/>
            <person name="Maru K."/>
            <person name="Matthews C."/>
            <person name="McCusker W."/>
            <person name="McDonough S."/>
            <person name="Mehta T."/>
            <person name="Meldrim J."/>
            <person name="Meneus L."/>
            <person name="Mihai O."/>
            <person name="Mihalev A."/>
            <person name="Mihova T."/>
            <person name="Mittelman R."/>
            <person name="Mlenga V."/>
            <person name="Montmayeur A."/>
            <person name="Mulrain L."/>
            <person name="Navidi A."/>
            <person name="Naylor J."/>
            <person name="Negash T."/>
            <person name="Nguyen T."/>
            <person name="Nguyen N."/>
            <person name="Nicol R."/>
            <person name="Norbu C."/>
            <person name="Norbu N."/>
            <person name="Novod N."/>
            <person name="O'Neill B."/>
            <person name="Osman S."/>
            <person name="Markiewicz E."/>
            <person name="Oyono O.L."/>
            <person name="Patti C."/>
            <person name="Phunkhang P."/>
            <person name="Pierre F."/>
            <person name="Priest M."/>
            <person name="Raghuraman S."/>
            <person name="Rege F."/>
            <person name="Reyes R."/>
            <person name="Rise C."/>
            <person name="Rogov P."/>
            <person name="Ross K."/>
            <person name="Ryan E."/>
            <person name="Settipalli S."/>
            <person name="Shea T."/>
            <person name="Sherpa N."/>
            <person name="Shi L."/>
            <person name="Shih D."/>
            <person name="Sparrow T."/>
            <person name="Spaulding J."/>
            <person name="Stalker J."/>
            <person name="Stange-Thomann N."/>
            <person name="Stavropoulos S."/>
            <person name="Stone C."/>
            <person name="Strader C."/>
            <person name="Tesfaye S."/>
            <person name="Thomson T."/>
            <person name="Thoulutsang Y."/>
            <person name="Thoulutsang D."/>
            <person name="Topham K."/>
            <person name="Topping I."/>
            <person name="Tsamla T."/>
            <person name="Vassiliev H."/>
            <person name="Vo A."/>
            <person name="Wangchuk T."/>
            <person name="Wangdi T."/>
            <person name="Weiand M."/>
            <person name="Wilkinson J."/>
            <person name="Wilson A."/>
            <person name="Yadav S."/>
            <person name="Young G."/>
            <person name="Yu Q."/>
            <person name="Zembek L."/>
            <person name="Zhong D."/>
            <person name="Zimmer A."/>
            <person name="Zwirko Z."/>
            <person name="Jaffe D.B."/>
            <person name="Alvarez P."/>
            <person name="Brockman W."/>
            <person name="Butler J."/>
            <person name="Chin C."/>
            <person name="Gnerre S."/>
            <person name="Grabherr M."/>
            <person name="Kleber M."/>
            <person name="Mauceli E."/>
            <person name="MacCallum I."/>
        </authorList>
    </citation>
    <scope>NUCLEOTIDE SEQUENCE [LARGE SCALE GENOMIC DNA]</scope>
    <source>
        <strain evidence="2">Tucson 14024-0371.13</strain>
    </source>
</reference>
<keyword evidence="2" id="KW-1185">Reference proteome</keyword>
<dbReference type="CDD" id="cd00037">
    <property type="entry name" value="CLECT"/>
    <property type="match status" value="1"/>
</dbReference>
<dbReference type="InterPro" id="IPR016186">
    <property type="entry name" value="C-type_lectin-like/link_sf"/>
</dbReference>
<dbReference type="FunCoup" id="B3MCR9">
    <property type="interactions" value="16"/>
</dbReference>